<evidence type="ECO:0000313" key="3">
    <source>
        <dbReference type="Proteomes" id="UP000366872"/>
    </source>
</evidence>
<keyword evidence="1" id="KW-1133">Transmembrane helix</keyword>
<gene>
    <name evidence="2" type="ORF">PDESU_03295</name>
</gene>
<keyword evidence="3" id="KW-1185">Reference proteome</keyword>
<organism evidence="2 3">
    <name type="scientific">Pontiella desulfatans</name>
    <dbReference type="NCBI Taxonomy" id="2750659"/>
    <lineage>
        <taxon>Bacteria</taxon>
        <taxon>Pseudomonadati</taxon>
        <taxon>Kiritimatiellota</taxon>
        <taxon>Kiritimatiellia</taxon>
        <taxon>Kiritimatiellales</taxon>
        <taxon>Pontiellaceae</taxon>
        <taxon>Pontiella</taxon>
    </lineage>
</organism>
<accession>A0A6C2U5P8</accession>
<keyword evidence="1" id="KW-0812">Transmembrane</keyword>
<evidence type="ECO:0000313" key="2">
    <source>
        <dbReference type="EMBL" id="VGO14726.1"/>
    </source>
</evidence>
<proteinExistence type="predicted"/>
<evidence type="ECO:0000256" key="1">
    <source>
        <dbReference type="SAM" id="Phobius"/>
    </source>
</evidence>
<dbReference type="AlphaFoldDB" id="A0A6C2U5P8"/>
<protein>
    <submittedName>
        <fullName evidence="2">Uncharacterized protein</fullName>
    </submittedName>
</protein>
<feature type="transmembrane region" description="Helical" evidence="1">
    <location>
        <begin position="60"/>
        <end position="79"/>
    </location>
</feature>
<keyword evidence="1" id="KW-0472">Membrane</keyword>
<feature type="transmembrane region" description="Helical" evidence="1">
    <location>
        <begin position="119"/>
        <end position="137"/>
    </location>
</feature>
<dbReference type="EMBL" id="CAAHFG010000002">
    <property type="protein sequence ID" value="VGO14726.1"/>
    <property type="molecule type" value="Genomic_DNA"/>
</dbReference>
<dbReference type="Proteomes" id="UP000366872">
    <property type="component" value="Unassembled WGS sequence"/>
</dbReference>
<dbReference type="RefSeq" id="WP_136080360.1">
    <property type="nucleotide sequence ID" value="NZ_CAAHFG010000002.1"/>
</dbReference>
<name>A0A6C2U5P8_PONDE</name>
<reference evidence="2 3" key="1">
    <citation type="submission" date="2019-04" db="EMBL/GenBank/DDBJ databases">
        <authorList>
            <person name="Van Vliet M D."/>
        </authorList>
    </citation>
    <scope>NUCLEOTIDE SEQUENCE [LARGE SCALE GENOMIC DNA]</scope>
    <source>
        <strain evidence="2 3">F1</strain>
    </source>
</reference>
<sequence length="141" mass="15120">MPWELIAGVGSGIIGFLMKGQANQQANTFKLAEQAMKANSHASGLADAAAKRSSPWIRKFAAVMILTIGFGGLLLVAFFSEIPVSIVEHVPQKSLLWGLIKWGKESEVITAEGFVLPQWFGYTINVVVGFLFGTGAAKPAR</sequence>